<dbReference type="Proteomes" id="UP000315439">
    <property type="component" value="Unassembled WGS sequence"/>
</dbReference>
<dbReference type="EMBL" id="VIKS01000004">
    <property type="protein sequence ID" value="TQV88647.1"/>
    <property type="molecule type" value="Genomic_DNA"/>
</dbReference>
<dbReference type="Gene3D" id="1.10.10.10">
    <property type="entry name" value="Winged helix-like DNA-binding domain superfamily/Winged helix DNA-binding domain"/>
    <property type="match status" value="1"/>
</dbReference>
<protein>
    <submittedName>
        <fullName evidence="1">Transcriptional regulator</fullName>
    </submittedName>
</protein>
<dbReference type="AlphaFoldDB" id="A0A545UGQ6"/>
<dbReference type="SUPFAM" id="SSF46785">
    <property type="entry name" value="Winged helix' DNA-binding domain"/>
    <property type="match status" value="1"/>
</dbReference>
<accession>A0A545UGQ6</accession>
<gene>
    <name evidence="1" type="ORF">FLL46_09025</name>
</gene>
<dbReference type="InterPro" id="IPR011991">
    <property type="entry name" value="ArsR-like_HTH"/>
</dbReference>
<dbReference type="InterPro" id="IPR050313">
    <property type="entry name" value="Carb_Metab_HTH_regulators"/>
</dbReference>
<dbReference type="RefSeq" id="WP_142893155.1">
    <property type="nucleotide sequence ID" value="NZ_ML660162.1"/>
</dbReference>
<evidence type="ECO:0000313" key="1">
    <source>
        <dbReference type="EMBL" id="TQV88647.1"/>
    </source>
</evidence>
<sequence>MNTSDNKTSNENNASQSKILHLLKTRGELTAGQVAEILKMTSMGARQHLENMEHQGLLEHQFIAEGRGRPKKKWYLTRKAQSQFPNTHSALLVNLLGHIQQELGENALDNLITIREKEMRDSYQQQLAQFETVPEKLSKLAEIRTNEGYMAEVVEEDGQLFLVENNCPICSAATQCQQFCRSELSIFKQVLGCKIERTEYILEGARRCAYRVEA</sequence>
<organism evidence="1 2">
    <name type="scientific">Aliikangiella coralliicola</name>
    <dbReference type="NCBI Taxonomy" id="2592383"/>
    <lineage>
        <taxon>Bacteria</taxon>
        <taxon>Pseudomonadati</taxon>
        <taxon>Pseudomonadota</taxon>
        <taxon>Gammaproteobacteria</taxon>
        <taxon>Oceanospirillales</taxon>
        <taxon>Pleioneaceae</taxon>
        <taxon>Aliikangiella</taxon>
    </lineage>
</organism>
<reference evidence="1 2" key="1">
    <citation type="submission" date="2019-07" db="EMBL/GenBank/DDBJ databases">
        <title>Draft genome for Aliikangiella sp. M105.</title>
        <authorList>
            <person name="Wang G."/>
        </authorList>
    </citation>
    <scope>NUCLEOTIDE SEQUENCE [LARGE SCALE GENOMIC DNA]</scope>
    <source>
        <strain evidence="1 2">M105</strain>
    </source>
</reference>
<dbReference type="GO" id="GO:0006355">
    <property type="term" value="P:regulation of DNA-templated transcription"/>
    <property type="evidence" value="ECO:0007669"/>
    <property type="project" value="UniProtKB-ARBA"/>
</dbReference>
<dbReference type="PANTHER" id="PTHR30363">
    <property type="entry name" value="HTH-TYPE TRANSCRIPTIONAL REGULATOR SRLR-RELATED"/>
    <property type="match status" value="1"/>
</dbReference>
<proteinExistence type="predicted"/>
<dbReference type="Pfam" id="PF12840">
    <property type="entry name" value="HTH_20"/>
    <property type="match status" value="1"/>
</dbReference>
<dbReference type="OrthoDB" id="155998at2"/>
<dbReference type="InterPro" id="IPR036388">
    <property type="entry name" value="WH-like_DNA-bd_sf"/>
</dbReference>
<keyword evidence="2" id="KW-1185">Reference proteome</keyword>
<dbReference type="CDD" id="cd00090">
    <property type="entry name" value="HTH_ARSR"/>
    <property type="match status" value="1"/>
</dbReference>
<dbReference type="InterPro" id="IPR036390">
    <property type="entry name" value="WH_DNA-bd_sf"/>
</dbReference>
<dbReference type="PANTHER" id="PTHR30363:SF28">
    <property type="entry name" value="TRANSCRIPTIONAL REGULATORY PROTEIN-RELATED"/>
    <property type="match status" value="1"/>
</dbReference>
<name>A0A545UGQ6_9GAMM</name>
<comment type="caution">
    <text evidence="1">The sequence shown here is derived from an EMBL/GenBank/DDBJ whole genome shotgun (WGS) entry which is preliminary data.</text>
</comment>
<evidence type="ECO:0000313" key="2">
    <source>
        <dbReference type="Proteomes" id="UP000315439"/>
    </source>
</evidence>